<reference evidence="1" key="1">
    <citation type="journal article" date="2015" name="Nature">
        <title>Complex archaea that bridge the gap between prokaryotes and eukaryotes.</title>
        <authorList>
            <person name="Spang A."/>
            <person name="Saw J.H."/>
            <person name="Jorgensen S.L."/>
            <person name="Zaremba-Niedzwiedzka K."/>
            <person name="Martijn J."/>
            <person name="Lind A.E."/>
            <person name="van Eijk R."/>
            <person name="Schleper C."/>
            <person name="Guy L."/>
            <person name="Ettema T.J."/>
        </authorList>
    </citation>
    <scope>NUCLEOTIDE SEQUENCE</scope>
</reference>
<dbReference type="AlphaFoldDB" id="A0A0F9H1Z5"/>
<name>A0A0F9H1Z5_9ZZZZ</name>
<accession>A0A0F9H1Z5</accession>
<proteinExistence type="predicted"/>
<dbReference type="EMBL" id="LAZR01024285">
    <property type="protein sequence ID" value="KKL75660.1"/>
    <property type="molecule type" value="Genomic_DNA"/>
</dbReference>
<comment type="caution">
    <text evidence="1">The sequence shown here is derived from an EMBL/GenBank/DDBJ whole genome shotgun (WGS) entry which is preliminary data.</text>
</comment>
<gene>
    <name evidence="1" type="ORF">LCGC14_2052630</name>
</gene>
<organism evidence="1">
    <name type="scientific">marine sediment metagenome</name>
    <dbReference type="NCBI Taxonomy" id="412755"/>
    <lineage>
        <taxon>unclassified sequences</taxon>
        <taxon>metagenomes</taxon>
        <taxon>ecological metagenomes</taxon>
    </lineage>
</organism>
<sequence length="113" mass="12680">MSTSIRLDLNLGTRPFLPEINEFLNENPRLSRALRLVTWMALAEGVDKCDGIEAHASCVASTMQRITTLALLAVKNPDAVDCLMDATRSQMQPMFPMIDWELIESDDEGRINQ</sequence>
<protein>
    <submittedName>
        <fullName evidence="1">Uncharacterized protein</fullName>
    </submittedName>
</protein>
<evidence type="ECO:0000313" key="1">
    <source>
        <dbReference type="EMBL" id="KKL75660.1"/>
    </source>
</evidence>